<dbReference type="InterPro" id="IPR001841">
    <property type="entry name" value="Znf_RING"/>
</dbReference>
<feature type="domain" description="RING-type" evidence="6">
    <location>
        <begin position="20"/>
        <end position="61"/>
    </location>
</feature>
<dbReference type="Pfam" id="PF13639">
    <property type="entry name" value="zf-RING_2"/>
    <property type="match status" value="1"/>
</dbReference>
<dbReference type="GO" id="GO:0008270">
    <property type="term" value="F:zinc ion binding"/>
    <property type="evidence" value="ECO:0007669"/>
    <property type="project" value="UniProtKB-KW"/>
</dbReference>
<dbReference type="InterPro" id="IPR050731">
    <property type="entry name" value="HRD1_E3_ubiq-ligases"/>
</dbReference>
<proteinExistence type="predicted"/>
<evidence type="ECO:0000256" key="1">
    <source>
        <dbReference type="ARBA" id="ARBA00022723"/>
    </source>
</evidence>
<evidence type="ECO:0000256" key="2">
    <source>
        <dbReference type="ARBA" id="ARBA00022771"/>
    </source>
</evidence>
<dbReference type="SMART" id="SM00184">
    <property type="entry name" value="RING"/>
    <property type="match status" value="1"/>
</dbReference>
<evidence type="ECO:0000259" key="6">
    <source>
        <dbReference type="PROSITE" id="PS50089"/>
    </source>
</evidence>
<dbReference type="GO" id="GO:0061630">
    <property type="term" value="F:ubiquitin protein ligase activity"/>
    <property type="evidence" value="ECO:0007669"/>
    <property type="project" value="TreeGrafter"/>
</dbReference>
<dbReference type="PANTHER" id="PTHR22763">
    <property type="entry name" value="RING ZINC FINGER PROTEIN"/>
    <property type="match status" value="1"/>
</dbReference>
<reference evidence="7" key="1">
    <citation type="submission" date="2015-11" db="EMBL/GenBank/DDBJ databases">
        <title>De novo transcriptome assembly of four potential Pierce s Disease insect vectors from Arizona vineyards.</title>
        <authorList>
            <person name="Tassone E.E."/>
        </authorList>
    </citation>
    <scope>NUCLEOTIDE SEQUENCE</scope>
</reference>
<evidence type="ECO:0000256" key="4">
    <source>
        <dbReference type="PROSITE-ProRule" id="PRU00175"/>
    </source>
</evidence>
<evidence type="ECO:0000256" key="3">
    <source>
        <dbReference type="ARBA" id="ARBA00022833"/>
    </source>
</evidence>
<feature type="region of interest" description="Disordered" evidence="5">
    <location>
        <begin position="94"/>
        <end position="173"/>
    </location>
</feature>
<dbReference type="EMBL" id="GECU01001755">
    <property type="protein sequence ID" value="JAT05952.1"/>
    <property type="molecule type" value="Transcribed_RNA"/>
</dbReference>
<feature type="compositionally biased region" description="Acidic residues" evidence="5">
    <location>
        <begin position="112"/>
        <end position="125"/>
    </location>
</feature>
<evidence type="ECO:0000256" key="5">
    <source>
        <dbReference type="SAM" id="MobiDB-lite"/>
    </source>
</evidence>
<name>A0A1B6K3B5_9HEMI</name>
<gene>
    <name evidence="7" type="ORF">g.40072</name>
</gene>
<accession>A0A1B6K3B5</accession>
<keyword evidence="1" id="KW-0479">Metal-binding</keyword>
<dbReference type="GO" id="GO:0043161">
    <property type="term" value="P:proteasome-mediated ubiquitin-dependent protein catabolic process"/>
    <property type="evidence" value="ECO:0007669"/>
    <property type="project" value="TreeGrafter"/>
</dbReference>
<feature type="compositionally biased region" description="Acidic residues" evidence="5">
    <location>
        <begin position="133"/>
        <end position="173"/>
    </location>
</feature>
<keyword evidence="3" id="KW-0862">Zinc</keyword>
<dbReference type="Gene3D" id="3.30.40.10">
    <property type="entry name" value="Zinc/RING finger domain, C3HC4 (zinc finger)"/>
    <property type="match status" value="1"/>
</dbReference>
<protein>
    <recommendedName>
        <fullName evidence="6">RING-type domain-containing protein</fullName>
    </recommendedName>
</protein>
<dbReference type="PROSITE" id="PS50089">
    <property type="entry name" value="ZF_RING_2"/>
    <property type="match status" value="1"/>
</dbReference>
<organism evidence="7">
    <name type="scientific">Homalodisca liturata</name>
    <dbReference type="NCBI Taxonomy" id="320908"/>
    <lineage>
        <taxon>Eukaryota</taxon>
        <taxon>Metazoa</taxon>
        <taxon>Ecdysozoa</taxon>
        <taxon>Arthropoda</taxon>
        <taxon>Hexapoda</taxon>
        <taxon>Insecta</taxon>
        <taxon>Pterygota</taxon>
        <taxon>Neoptera</taxon>
        <taxon>Paraneoptera</taxon>
        <taxon>Hemiptera</taxon>
        <taxon>Auchenorrhyncha</taxon>
        <taxon>Membracoidea</taxon>
        <taxon>Cicadellidae</taxon>
        <taxon>Cicadellinae</taxon>
        <taxon>Proconiini</taxon>
        <taxon>Homalodisca</taxon>
    </lineage>
</organism>
<dbReference type="PANTHER" id="PTHR22763:SF192">
    <property type="entry name" value="RING-TYPE DOMAIN-CONTAINING PROTEIN"/>
    <property type="match status" value="1"/>
</dbReference>
<dbReference type="SUPFAM" id="SSF57850">
    <property type="entry name" value="RING/U-box"/>
    <property type="match status" value="1"/>
</dbReference>
<keyword evidence="2 4" id="KW-0863">Zinc-finger</keyword>
<dbReference type="AlphaFoldDB" id="A0A1B6K3B5"/>
<dbReference type="InterPro" id="IPR013083">
    <property type="entry name" value="Znf_RING/FYVE/PHD"/>
</dbReference>
<feature type="compositionally biased region" description="Basic and acidic residues" evidence="5">
    <location>
        <begin position="96"/>
        <end position="111"/>
    </location>
</feature>
<sequence length="173" mass="20115">MDPWTVIDISKAQVDSHIKCHICLKHYSINERASRLVCSHIFHEACITQWLQREYTCPMCHMQIRPEVEVTIEDNTVGVDNIVTLLSKAYHYVFNKPDHPDGEKMTENEEGKTEDENDSKDEEDMIENKGDKTDEEDKTEDEDDRTDEEDVAEDENDSNDEEDTAENEDDETD</sequence>
<evidence type="ECO:0000313" key="7">
    <source>
        <dbReference type="EMBL" id="JAT05952.1"/>
    </source>
</evidence>
<dbReference type="GO" id="GO:0012505">
    <property type="term" value="C:endomembrane system"/>
    <property type="evidence" value="ECO:0007669"/>
    <property type="project" value="TreeGrafter"/>
</dbReference>